<accession>A0ACC0KKI7</accession>
<reference evidence="1 2" key="1">
    <citation type="journal article" date="2022" name="Genome Biol. Evol.">
        <title>The Spruce Budworm Genome: Reconstructing the Evolutionary History of Antifreeze Proteins.</title>
        <authorList>
            <person name="Beliveau C."/>
            <person name="Gagne P."/>
            <person name="Picq S."/>
            <person name="Vernygora O."/>
            <person name="Keeling C.I."/>
            <person name="Pinkney K."/>
            <person name="Doucet D."/>
            <person name="Wen F."/>
            <person name="Johnston J.S."/>
            <person name="Maaroufi H."/>
            <person name="Boyle B."/>
            <person name="Laroche J."/>
            <person name="Dewar K."/>
            <person name="Juretic N."/>
            <person name="Blackburn G."/>
            <person name="Nisole A."/>
            <person name="Brunet B."/>
            <person name="Brandao M."/>
            <person name="Lumley L."/>
            <person name="Duan J."/>
            <person name="Quan G."/>
            <person name="Lucarotti C.J."/>
            <person name="Roe A.D."/>
            <person name="Sperling F.A.H."/>
            <person name="Levesque R.C."/>
            <person name="Cusson M."/>
        </authorList>
    </citation>
    <scope>NUCLEOTIDE SEQUENCE [LARGE SCALE GENOMIC DNA]</scope>
    <source>
        <strain evidence="1">Glfc:IPQL:Cfum</strain>
    </source>
</reference>
<comment type="caution">
    <text evidence="1">The sequence shown here is derived from an EMBL/GenBank/DDBJ whole genome shotgun (WGS) entry which is preliminary data.</text>
</comment>
<gene>
    <name evidence="1" type="ORF">MSG28_010419</name>
</gene>
<dbReference type="Proteomes" id="UP001064048">
    <property type="component" value="Chromosome 17"/>
</dbReference>
<keyword evidence="2" id="KW-1185">Reference proteome</keyword>
<evidence type="ECO:0000313" key="1">
    <source>
        <dbReference type="EMBL" id="KAI8437043.1"/>
    </source>
</evidence>
<dbReference type="EMBL" id="CM046117">
    <property type="protein sequence ID" value="KAI8437043.1"/>
    <property type="molecule type" value="Genomic_DNA"/>
</dbReference>
<name>A0ACC0KKI7_CHOFU</name>
<proteinExistence type="predicted"/>
<protein>
    <submittedName>
        <fullName evidence="1">Uncharacterized protein</fullName>
    </submittedName>
</protein>
<organism evidence="1 2">
    <name type="scientific">Choristoneura fumiferana</name>
    <name type="common">Spruce budworm moth</name>
    <name type="synonym">Archips fumiferana</name>
    <dbReference type="NCBI Taxonomy" id="7141"/>
    <lineage>
        <taxon>Eukaryota</taxon>
        <taxon>Metazoa</taxon>
        <taxon>Ecdysozoa</taxon>
        <taxon>Arthropoda</taxon>
        <taxon>Hexapoda</taxon>
        <taxon>Insecta</taxon>
        <taxon>Pterygota</taxon>
        <taxon>Neoptera</taxon>
        <taxon>Endopterygota</taxon>
        <taxon>Lepidoptera</taxon>
        <taxon>Glossata</taxon>
        <taxon>Ditrysia</taxon>
        <taxon>Tortricoidea</taxon>
        <taxon>Tortricidae</taxon>
        <taxon>Tortricinae</taxon>
        <taxon>Choristoneura</taxon>
    </lineage>
</organism>
<sequence length="355" mass="40903">MKRDPDQYCIDTFITQDPETKKNFTRLDALVCFANEDEEHNYTSSYVLLSGMLISCVFFIVTIAVYAWLPELQNLHGRVLMVYLACMCVGFAFLSSMQILLTVDNITINVCLGLTFVIYFALLSAFFWLNVMCFDIWWTFRTRRPRRTSPGLMRSYCFANEDEEHNYTVVTFVSMLISCVFFIVTIAVYAWLPRTPKSARARFDGLPGLHILLTVDNITINVCLGLTFVIYFALLSAFFWLNVMCFDIWWTFSGKRGLSLERWSMRARFCAYAAYAFGFPTGLTVLLAALEFSGRSKFNEMFQISQSDSGDLRTIGNRDVKNWKEYQQQRGSLDTVRTSICCDSDNIRTTKTSSF</sequence>
<evidence type="ECO:0000313" key="2">
    <source>
        <dbReference type="Proteomes" id="UP001064048"/>
    </source>
</evidence>